<dbReference type="InterPro" id="IPR002347">
    <property type="entry name" value="SDR_fam"/>
</dbReference>
<proteinExistence type="inferred from homology"/>
<dbReference type="Proteomes" id="UP001165423">
    <property type="component" value="Unassembled WGS sequence"/>
</dbReference>
<dbReference type="InterPro" id="IPR050259">
    <property type="entry name" value="SDR"/>
</dbReference>
<comment type="caution">
    <text evidence="2">The sequence shown here is derived from an EMBL/GenBank/DDBJ whole genome shotgun (WGS) entry which is preliminary data.</text>
</comment>
<dbReference type="RefSeq" id="WP_243321554.1">
    <property type="nucleotide sequence ID" value="NZ_JALGCL010000003.1"/>
</dbReference>
<dbReference type="Pfam" id="PF13561">
    <property type="entry name" value="adh_short_C2"/>
    <property type="match status" value="1"/>
</dbReference>
<dbReference type="SUPFAM" id="SSF51735">
    <property type="entry name" value="NAD(P)-binding Rossmann-fold domains"/>
    <property type="match status" value="1"/>
</dbReference>
<evidence type="ECO:0000313" key="3">
    <source>
        <dbReference type="Proteomes" id="UP001165423"/>
    </source>
</evidence>
<dbReference type="Gene3D" id="3.40.50.720">
    <property type="entry name" value="NAD(P)-binding Rossmann-like Domain"/>
    <property type="match status" value="1"/>
</dbReference>
<dbReference type="InterPro" id="IPR036291">
    <property type="entry name" value="NAD(P)-bd_dom_sf"/>
</dbReference>
<reference evidence="2 3" key="1">
    <citation type="submission" date="2022-03" db="EMBL/GenBank/DDBJ databases">
        <title>Luteimonas soily sp. nov., a novel bacterium isolated from the soil.</title>
        <authorList>
            <person name="Zhang X."/>
        </authorList>
    </citation>
    <scope>NUCLEOTIDE SEQUENCE [LARGE SCALE GENOMIC DNA]</scope>
    <source>
        <strain evidence="2 3">50</strain>
    </source>
</reference>
<protein>
    <submittedName>
        <fullName evidence="2">SDR family oxidoreductase</fullName>
    </submittedName>
</protein>
<evidence type="ECO:0000256" key="1">
    <source>
        <dbReference type="ARBA" id="ARBA00006484"/>
    </source>
</evidence>
<name>A0ABT0A5K4_9GAMM</name>
<dbReference type="EMBL" id="JALGCL010000003">
    <property type="protein sequence ID" value="MCJ0826255.1"/>
    <property type="molecule type" value="Genomic_DNA"/>
</dbReference>
<dbReference type="PRINTS" id="PR00081">
    <property type="entry name" value="GDHRDH"/>
</dbReference>
<dbReference type="PRINTS" id="PR00080">
    <property type="entry name" value="SDRFAMILY"/>
</dbReference>
<dbReference type="PANTHER" id="PTHR42879">
    <property type="entry name" value="3-OXOACYL-(ACYL-CARRIER-PROTEIN) REDUCTASE"/>
    <property type="match status" value="1"/>
</dbReference>
<comment type="similarity">
    <text evidence="1">Belongs to the short-chain dehydrogenases/reductases (SDR) family.</text>
</comment>
<organism evidence="2 3">
    <name type="scientific">Cognatiluteimonas sedimenti</name>
    <dbReference type="NCBI Taxonomy" id="2927791"/>
    <lineage>
        <taxon>Bacteria</taxon>
        <taxon>Pseudomonadati</taxon>
        <taxon>Pseudomonadota</taxon>
        <taxon>Gammaproteobacteria</taxon>
        <taxon>Lysobacterales</taxon>
        <taxon>Lysobacteraceae</taxon>
        <taxon>Cognatiluteimonas</taxon>
    </lineage>
</organism>
<accession>A0ABT0A5K4</accession>
<evidence type="ECO:0000313" key="2">
    <source>
        <dbReference type="EMBL" id="MCJ0826255.1"/>
    </source>
</evidence>
<gene>
    <name evidence="2" type="ORF">MQC88_09890</name>
</gene>
<sequence>MTEPVTAVAIVTGASRGIGKAIATRLAGDGYSVVAVARSEAALQALVASLPMPSLALPLDLAGPDAARQVVEAARQRFGRIDVLVNNAGATPRGEFLAFGDDDWQRGFALKFFGATRLCRAAWPALVESGGRIVNIAGIGGRTGSAEFTIGGSVNAALLNLTKALADRGIRDGVRVNAVNPSSIATERTRVRIEALAAERGITADEAAGELARQLRVARFGTPEEVAQVVAFLVSDAASYMQGAIVDVDGGQTRTL</sequence>
<keyword evidence="3" id="KW-1185">Reference proteome</keyword>